<organism evidence="1 2">
    <name type="scientific">Enhygromyxa salina</name>
    <dbReference type="NCBI Taxonomy" id="215803"/>
    <lineage>
        <taxon>Bacteria</taxon>
        <taxon>Pseudomonadati</taxon>
        <taxon>Myxococcota</taxon>
        <taxon>Polyangia</taxon>
        <taxon>Nannocystales</taxon>
        <taxon>Nannocystaceae</taxon>
        <taxon>Enhygromyxa</taxon>
    </lineage>
</organism>
<name>A0A0C2DCB2_9BACT</name>
<dbReference type="AlphaFoldDB" id="A0A0C2DCB2"/>
<comment type="caution">
    <text evidence="1">The sequence shown here is derived from an EMBL/GenBank/DDBJ whole genome shotgun (WGS) entry which is preliminary data.</text>
</comment>
<accession>A0A0C2DCB2</accession>
<sequence length="45" mass="4525">MGCAGSRALAQIAGERPRSFDLSASGGSYIALGGGLDVALSRAWQ</sequence>
<dbReference type="Proteomes" id="UP000031599">
    <property type="component" value="Unassembled WGS sequence"/>
</dbReference>
<dbReference type="EMBL" id="JMCC02000026">
    <property type="protein sequence ID" value="KIG17352.1"/>
    <property type="molecule type" value="Genomic_DNA"/>
</dbReference>
<evidence type="ECO:0000313" key="1">
    <source>
        <dbReference type="EMBL" id="KIG17352.1"/>
    </source>
</evidence>
<reference evidence="1 2" key="1">
    <citation type="submission" date="2014-12" db="EMBL/GenBank/DDBJ databases">
        <title>Genome assembly of Enhygromyxa salina DSM 15201.</title>
        <authorList>
            <person name="Sharma G."/>
            <person name="Subramanian S."/>
        </authorList>
    </citation>
    <scope>NUCLEOTIDE SEQUENCE [LARGE SCALE GENOMIC DNA]</scope>
    <source>
        <strain evidence="1 2">DSM 15201</strain>
    </source>
</reference>
<proteinExistence type="predicted"/>
<evidence type="ECO:0000313" key="2">
    <source>
        <dbReference type="Proteomes" id="UP000031599"/>
    </source>
</evidence>
<protein>
    <submittedName>
        <fullName evidence="1">Uncharacterized protein</fullName>
    </submittedName>
</protein>
<gene>
    <name evidence="1" type="ORF">DB30_03409</name>
</gene>